<organism evidence="1 2">
    <name type="scientific">Angiostrongylus cantonensis</name>
    <name type="common">Rat lungworm</name>
    <dbReference type="NCBI Taxonomy" id="6313"/>
    <lineage>
        <taxon>Eukaryota</taxon>
        <taxon>Metazoa</taxon>
        <taxon>Ecdysozoa</taxon>
        <taxon>Nematoda</taxon>
        <taxon>Chromadorea</taxon>
        <taxon>Rhabditida</taxon>
        <taxon>Rhabditina</taxon>
        <taxon>Rhabditomorpha</taxon>
        <taxon>Strongyloidea</taxon>
        <taxon>Metastrongylidae</taxon>
        <taxon>Angiostrongylus</taxon>
    </lineage>
</organism>
<protein>
    <submittedName>
        <fullName evidence="2">Astacin domain-containing protein</fullName>
    </submittedName>
</protein>
<accession>A0A0K0DNU5</accession>
<dbReference type="WBParaSite" id="ACAC_0001343401-mRNA-1">
    <property type="protein sequence ID" value="ACAC_0001343401-mRNA-1"/>
    <property type="gene ID" value="ACAC_0001343401"/>
</dbReference>
<evidence type="ECO:0000313" key="2">
    <source>
        <dbReference type="WBParaSite" id="ACAC_0001343401-mRNA-1"/>
    </source>
</evidence>
<name>A0A0K0DNU5_ANGCA</name>
<reference evidence="2" key="2">
    <citation type="submission" date="2017-02" db="UniProtKB">
        <authorList>
            <consortium name="WormBaseParasite"/>
        </authorList>
    </citation>
    <scope>IDENTIFICATION</scope>
</reference>
<dbReference type="Proteomes" id="UP000035642">
    <property type="component" value="Unassembled WGS sequence"/>
</dbReference>
<dbReference type="AlphaFoldDB" id="A0A0K0DNU5"/>
<keyword evidence="1" id="KW-1185">Reference proteome</keyword>
<evidence type="ECO:0000313" key="1">
    <source>
        <dbReference type="Proteomes" id="UP000035642"/>
    </source>
</evidence>
<sequence>MLILAALIHLISGSKDILYSLRGHEALRKFQQYGTSNIYGIKWKLSRRDIVPFPLIHKLEKNEHRHLSRTTETSATINTMRQTNVSRPKNVALIDKTYAITHSPSTSRQTQLKKQLSEIRKVKRIGGGYPYGPKNSTVSEFIRPLRFTKSLGFHDEILFKTPQNISQSTTAKRRDVWAIREPLESVFESAGYNFCADYVISGFQKPEIVDGNVGKQLAFVEVYSTVLLKK</sequence>
<proteinExistence type="predicted"/>
<reference evidence="1" key="1">
    <citation type="submission" date="2012-09" db="EMBL/GenBank/DDBJ databases">
        <authorList>
            <person name="Martin A.A."/>
        </authorList>
    </citation>
    <scope>NUCLEOTIDE SEQUENCE</scope>
</reference>